<keyword evidence="1" id="KW-0472">Membrane</keyword>
<feature type="transmembrane region" description="Helical" evidence="1">
    <location>
        <begin position="6"/>
        <end position="24"/>
    </location>
</feature>
<keyword evidence="1" id="KW-0812">Transmembrane</keyword>
<keyword evidence="1" id="KW-1133">Transmembrane helix</keyword>
<evidence type="ECO:0000313" key="3">
    <source>
        <dbReference type="Proteomes" id="UP000807306"/>
    </source>
</evidence>
<keyword evidence="3" id="KW-1185">Reference proteome</keyword>
<organism evidence="2 3">
    <name type="scientific">Crepidotus variabilis</name>
    <dbReference type="NCBI Taxonomy" id="179855"/>
    <lineage>
        <taxon>Eukaryota</taxon>
        <taxon>Fungi</taxon>
        <taxon>Dikarya</taxon>
        <taxon>Basidiomycota</taxon>
        <taxon>Agaricomycotina</taxon>
        <taxon>Agaricomycetes</taxon>
        <taxon>Agaricomycetidae</taxon>
        <taxon>Agaricales</taxon>
        <taxon>Agaricineae</taxon>
        <taxon>Crepidotaceae</taxon>
        <taxon>Crepidotus</taxon>
    </lineage>
</organism>
<evidence type="ECO:0000313" key="2">
    <source>
        <dbReference type="EMBL" id="KAF9524279.1"/>
    </source>
</evidence>
<comment type="caution">
    <text evidence="2">The sequence shown here is derived from an EMBL/GenBank/DDBJ whole genome shotgun (WGS) entry which is preliminary data.</text>
</comment>
<dbReference type="Proteomes" id="UP000807306">
    <property type="component" value="Unassembled WGS sequence"/>
</dbReference>
<evidence type="ECO:0000256" key="1">
    <source>
        <dbReference type="SAM" id="Phobius"/>
    </source>
</evidence>
<accession>A0A9P6E851</accession>
<name>A0A9P6E851_9AGAR</name>
<dbReference type="AlphaFoldDB" id="A0A9P6E851"/>
<sequence length="98" mass="10565">MRNQNIVFSAIAIIIAILAVRTITLRQKEAQVWRVTPTGVSRMADVPMPTDRVVSNGPLKGGPCWDITVINYCQGGGGVWDVTCGGGPSLIWKEVPCL</sequence>
<gene>
    <name evidence="2" type="ORF">CPB83DRAFT_861531</name>
</gene>
<proteinExistence type="predicted"/>
<reference evidence="2" key="1">
    <citation type="submission" date="2020-11" db="EMBL/GenBank/DDBJ databases">
        <authorList>
            <consortium name="DOE Joint Genome Institute"/>
            <person name="Ahrendt S."/>
            <person name="Riley R."/>
            <person name="Andreopoulos W."/>
            <person name="Labutti K."/>
            <person name="Pangilinan J."/>
            <person name="Ruiz-Duenas F.J."/>
            <person name="Barrasa J.M."/>
            <person name="Sanchez-Garcia M."/>
            <person name="Camarero S."/>
            <person name="Miyauchi S."/>
            <person name="Serrano A."/>
            <person name="Linde D."/>
            <person name="Babiker R."/>
            <person name="Drula E."/>
            <person name="Ayuso-Fernandez I."/>
            <person name="Pacheco R."/>
            <person name="Padilla G."/>
            <person name="Ferreira P."/>
            <person name="Barriuso J."/>
            <person name="Kellner H."/>
            <person name="Castanera R."/>
            <person name="Alfaro M."/>
            <person name="Ramirez L."/>
            <person name="Pisabarro A.G."/>
            <person name="Kuo A."/>
            <person name="Tritt A."/>
            <person name="Lipzen A."/>
            <person name="He G."/>
            <person name="Yan M."/>
            <person name="Ng V."/>
            <person name="Cullen D."/>
            <person name="Martin F."/>
            <person name="Rosso M.-N."/>
            <person name="Henrissat B."/>
            <person name="Hibbett D."/>
            <person name="Martinez A.T."/>
            <person name="Grigoriev I.V."/>
        </authorList>
    </citation>
    <scope>NUCLEOTIDE SEQUENCE</scope>
    <source>
        <strain evidence="2">CBS 506.95</strain>
    </source>
</reference>
<dbReference type="EMBL" id="MU157901">
    <property type="protein sequence ID" value="KAF9524279.1"/>
    <property type="molecule type" value="Genomic_DNA"/>
</dbReference>
<protein>
    <submittedName>
        <fullName evidence="2">Uncharacterized protein</fullName>
    </submittedName>
</protein>